<dbReference type="Gene3D" id="1.10.287.380">
    <property type="entry name" value="Valyl-tRNA synthetase, C-terminal domain"/>
    <property type="match status" value="1"/>
</dbReference>
<dbReference type="GO" id="GO:0005524">
    <property type="term" value="F:ATP binding"/>
    <property type="evidence" value="ECO:0007669"/>
    <property type="project" value="UniProtKB-KW"/>
</dbReference>
<evidence type="ECO:0000313" key="6">
    <source>
        <dbReference type="Proteomes" id="UP000006468"/>
    </source>
</evidence>
<keyword evidence="2" id="KW-0067">ATP-binding</keyword>
<dbReference type="GO" id="GO:0003677">
    <property type="term" value="F:DNA binding"/>
    <property type="evidence" value="ECO:0007669"/>
    <property type="project" value="InterPro"/>
</dbReference>
<evidence type="ECO:0000313" key="5">
    <source>
        <dbReference type="EMBL" id="EFG85031.1"/>
    </source>
</evidence>
<sequence length="59" mass="6761">MEAEIEHLRTALADPGLYARDPNAFTSTTRKLEDAQARLTAAEERWLELEMLRESLKSN</sequence>
<evidence type="ECO:0000256" key="2">
    <source>
        <dbReference type="ARBA" id="ARBA00022840"/>
    </source>
</evidence>
<feature type="coiled-coil region" evidence="3">
    <location>
        <begin position="25"/>
        <end position="52"/>
    </location>
</feature>
<evidence type="ECO:0000256" key="3">
    <source>
        <dbReference type="SAM" id="Coils"/>
    </source>
</evidence>
<dbReference type="HOGENOM" id="CLU_2954508_0_0_5"/>
<keyword evidence="3" id="KW-0175">Coiled coil</keyword>
<feature type="domain" description="ABC transporter Uup C-terminal" evidence="4">
    <location>
        <begin position="1"/>
        <end position="50"/>
    </location>
</feature>
<protein>
    <recommendedName>
        <fullName evidence="4">ABC transporter Uup C-terminal domain-containing protein</fullName>
    </recommendedName>
</protein>
<dbReference type="InterPro" id="IPR032524">
    <property type="entry name" value="ABC_tran_C"/>
</dbReference>
<reference evidence="5 6" key="1">
    <citation type="journal article" date="2010" name="J. Bacteriol.">
        <title>Genome sequence of a cellulose-producing bacterium, Gluconacetobacter hansenii ATCC 23769.</title>
        <authorList>
            <person name="Iyer P.R."/>
            <person name="Geib S.M."/>
            <person name="Catchmark J."/>
            <person name="Kao T.H."/>
            <person name="Tien M."/>
        </authorList>
    </citation>
    <scope>NUCLEOTIDE SEQUENCE [LARGE SCALE GENOMIC DNA]</scope>
    <source>
        <strain evidence="5 6">ATCC 23769</strain>
    </source>
</reference>
<name>D5QD76_NOVHA</name>
<comment type="caution">
    <text evidence="5">The sequence shown here is derived from an EMBL/GenBank/DDBJ whole genome shotgun (WGS) entry which is preliminary data.</text>
</comment>
<organism evidence="5 6">
    <name type="scientific">Novacetimonas hansenii ATCC 23769</name>
    <dbReference type="NCBI Taxonomy" id="714995"/>
    <lineage>
        <taxon>Bacteria</taxon>
        <taxon>Pseudomonadati</taxon>
        <taxon>Pseudomonadota</taxon>
        <taxon>Alphaproteobacteria</taxon>
        <taxon>Acetobacterales</taxon>
        <taxon>Acetobacteraceae</taxon>
        <taxon>Novacetimonas</taxon>
    </lineage>
</organism>
<dbReference type="AlphaFoldDB" id="D5QD76"/>
<evidence type="ECO:0000259" key="4">
    <source>
        <dbReference type="Pfam" id="PF16326"/>
    </source>
</evidence>
<dbReference type="Proteomes" id="UP000006468">
    <property type="component" value="Chromosome"/>
</dbReference>
<proteinExistence type="predicted"/>
<accession>D5QD76</accession>
<dbReference type="InterPro" id="IPR037118">
    <property type="entry name" value="Val-tRNA_synth_C_sf"/>
</dbReference>
<keyword evidence="1" id="KW-0547">Nucleotide-binding</keyword>
<gene>
    <name evidence="5" type="ORF">GXY_05411</name>
</gene>
<dbReference type="EMBL" id="ADTV01000016">
    <property type="protein sequence ID" value="EFG85031.1"/>
    <property type="molecule type" value="Genomic_DNA"/>
</dbReference>
<evidence type="ECO:0000256" key="1">
    <source>
        <dbReference type="ARBA" id="ARBA00022741"/>
    </source>
</evidence>
<dbReference type="Pfam" id="PF16326">
    <property type="entry name" value="ABC_tran_CTD"/>
    <property type="match status" value="1"/>
</dbReference>